<dbReference type="HOGENOM" id="CLU_1124963_0_0_1"/>
<dbReference type="InterPro" id="IPR011009">
    <property type="entry name" value="Kinase-like_dom_sf"/>
</dbReference>
<dbReference type="InterPro" id="IPR002575">
    <property type="entry name" value="Aminoglycoside_PTrfase"/>
</dbReference>
<dbReference type="STRING" id="1305764.R9P7H4"/>
<dbReference type="SUPFAM" id="SSF56112">
    <property type="entry name" value="Protein kinase-like (PK-like)"/>
    <property type="match status" value="1"/>
</dbReference>
<dbReference type="PANTHER" id="PTHR21310:SF15">
    <property type="entry name" value="AMINOGLYCOSIDE PHOSPHOTRANSFERASE DOMAIN-CONTAINING PROTEIN"/>
    <property type="match status" value="1"/>
</dbReference>
<proteinExistence type="predicted"/>
<dbReference type="Gene3D" id="1.10.510.10">
    <property type="entry name" value="Transferase(Phosphotransferase) domain 1"/>
    <property type="match status" value="1"/>
</dbReference>
<sequence>MLTRNFLPTTSSRRTDGKIFHDITVAGKACVLKRILAREEFQVDELIHRVFAHTDLANRMRNEKADIDFVRRNTTFPVPEVLFYLDESDGVYLGSERVQGIRMDKIEDEQAKATAIEQLNSFTRELAKLRSPTIRGFPRVPCFPLAIKKNRPRTVTQQWARNDQEGYPLCHGDLHEGNVIVDPDTMRAKAVLNWDHCGFYPAEVDAPRCQKGRRWVVQPDGTCNDHYEEYERAANQKLADLLIFNVE</sequence>
<keyword evidence="3" id="KW-1185">Reference proteome</keyword>
<feature type="domain" description="Aminoglycoside phosphotransferase" evidence="1">
    <location>
        <begin position="45"/>
        <end position="232"/>
    </location>
</feature>
<dbReference type="EMBL" id="DF238782">
    <property type="protein sequence ID" value="GAC94060.1"/>
    <property type="molecule type" value="Genomic_DNA"/>
</dbReference>
<dbReference type="eggNOG" id="ENOG502SJ8S">
    <property type="taxonomic scope" value="Eukaryota"/>
</dbReference>
<gene>
    <name evidence="2" type="ORF">PHSY_001629</name>
</gene>
<dbReference type="GeneID" id="24106926"/>
<dbReference type="Pfam" id="PF01636">
    <property type="entry name" value="APH"/>
    <property type="match status" value="1"/>
</dbReference>
<dbReference type="Proteomes" id="UP000014071">
    <property type="component" value="Unassembled WGS sequence"/>
</dbReference>
<evidence type="ECO:0000313" key="3">
    <source>
        <dbReference type="Proteomes" id="UP000014071"/>
    </source>
</evidence>
<reference evidence="3" key="1">
    <citation type="journal article" date="2013" name="Genome Announc.">
        <title>Draft genome sequence of the basidiomycetous yeast-like fungus Pseudozyma hubeiensis SY62, which produces an abundant amount of the biosurfactant mannosylerythritol lipids.</title>
        <authorList>
            <person name="Konishi M."/>
            <person name="Hatada Y."/>
            <person name="Horiuchi J."/>
        </authorList>
    </citation>
    <scope>NUCLEOTIDE SEQUENCE [LARGE SCALE GENOMIC DNA]</scope>
    <source>
        <strain evidence="3">SY62</strain>
    </source>
</reference>
<accession>R9P7H4</accession>
<organism evidence="2 3">
    <name type="scientific">Pseudozyma hubeiensis (strain SY62)</name>
    <name type="common">Yeast</name>
    <dbReference type="NCBI Taxonomy" id="1305764"/>
    <lineage>
        <taxon>Eukaryota</taxon>
        <taxon>Fungi</taxon>
        <taxon>Dikarya</taxon>
        <taxon>Basidiomycota</taxon>
        <taxon>Ustilaginomycotina</taxon>
        <taxon>Ustilaginomycetes</taxon>
        <taxon>Ustilaginales</taxon>
        <taxon>Ustilaginaceae</taxon>
        <taxon>Pseudozyma</taxon>
    </lineage>
</organism>
<evidence type="ECO:0000259" key="1">
    <source>
        <dbReference type="Pfam" id="PF01636"/>
    </source>
</evidence>
<dbReference type="InterPro" id="IPR051678">
    <property type="entry name" value="AGP_Transferase"/>
</dbReference>
<dbReference type="OrthoDB" id="8300194at2759"/>
<dbReference type="PANTHER" id="PTHR21310">
    <property type="entry name" value="AMINOGLYCOSIDE PHOSPHOTRANSFERASE-RELATED-RELATED"/>
    <property type="match status" value="1"/>
</dbReference>
<name>R9P7H4_PSEHS</name>
<dbReference type="AlphaFoldDB" id="R9P7H4"/>
<protein>
    <recommendedName>
        <fullName evidence="1">Aminoglycoside phosphotransferase domain-containing protein</fullName>
    </recommendedName>
</protein>
<dbReference type="RefSeq" id="XP_012187647.1">
    <property type="nucleotide sequence ID" value="XM_012332257.1"/>
</dbReference>
<evidence type="ECO:0000313" key="2">
    <source>
        <dbReference type="EMBL" id="GAC94060.1"/>
    </source>
</evidence>